<keyword evidence="6" id="KW-0597">Phosphoprotein</keyword>
<dbReference type="InterPro" id="IPR032675">
    <property type="entry name" value="LRR_dom_sf"/>
</dbReference>
<dbReference type="Pfam" id="PF07714">
    <property type="entry name" value="PK_Tyr_Ser-Thr"/>
    <property type="match status" value="1"/>
</dbReference>
<evidence type="ECO:0000256" key="6">
    <source>
        <dbReference type="ARBA" id="ARBA00022553"/>
    </source>
</evidence>
<dbReference type="STRING" id="337451.A0A443N345"/>
<name>A0A443N345_9MAGN</name>
<evidence type="ECO:0000256" key="4">
    <source>
        <dbReference type="ARBA" id="ARBA00022475"/>
    </source>
</evidence>
<dbReference type="GO" id="GO:0004674">
    <property type="term" value="F:protein serine/threonine kinase activity"/>
    <property type="evidence" value="ECO:0007669"/>
    <property type="project" value="UniProtKB-KW"/>
</dbReference>
<dbReference type="Pfam" id="PF00560">
    <property type="entry name" value="LRR_1"/>
    <property type="match status" value="3"/>
</dbReference>
<dbReference type="PRINTS" id="PR00019">
    <property type="entry name" value="LEURICHRPT"/>
</dbReference>
<evidence type="ECO:0000256" key="8">
    <source>
        <dbReference type="ARBA" id="ARBA00022679"/>
    </source>
</evidence>
<comment type="similarity">
    <text evidence="2">Belongs to the protein kinase superfamily. Ser/Thr protein kinase family.</text>
</comment>
<dbReference type="InterPro" id="IPR055414">
    <property type="entry name" value="LRR_R13L4/SHOC2-like"/>
</dbReference>
<keyword evidence="18" id="KW-0325">Glycoprotein</keyword>
<evidence type="ECO:0000256" key="11">
    <source>
        <dbReference type="ARBA" id="ARBA00022737"/>
    </source>
</evidence>
<keyword evidence="8" id="KW-0808">Transferase</keyword>
<evidence type="ECO:0000256" key="9">
    <source>
        <dbReference type="ARBA" id="ARBA00022692"/>
    </source>
</evidence>
<evidence type="ECO:0000256" key="16">
    <source>
        <dbReference type="ARBA" id="ARBA00023136"/>
    </source>
</evidence>
<comment type="subcellular location">
    <subcellularLocation>
        <location evidence="1">Cell membrane</location>
        <topology evidence="1">Single-pass type I membrane protein</topology>
    </subcellularLocation>
</comment>
<evidence type="ECO:0000256" key="18">
    <source>
        <dbReference type="ARBA" id="ARBA00023180"/>
    </source>
</evidence>
<dbReference type="SMART" id="SM00369">
    <property type="entry name" value="LRR_TYP"/>
    <property type="match status" value="8"/>
</dbReference>
<dbReference type="InterPro" id="IPR003591">
    <property type="entry name" value="Leu-rich_rpt_typical-subtyp"/>
</dbReference>
<keyword evidence="4" id="KW-1003">Cell membrane</keyword>
<dbReference type="FunFam" id="1.10.510.10:FF:000358">
    <property type="entry name" value="Putative leucine-rich repeat receptor-like serine/threonine-protein kinase"/>
    <property type="match status" value="1"/>
</dbReference>
<dbReference type="PROSITE" id="PS00107">
    <property type="entry name" value="PROTEIN_KINASE_ATP"/>
    <property type="match status" value="1"/>
</dbReference>
<keyword evidence="5" id="KW-0723">Serine/threonine-protein kinase</keyword>
<dbReference type="SMART" id="SM00220">
    <property type="entry name" value="S_TKc"/>
    <property type="match status" value="1"/>
</dbReference>
<dbReference type="FunFam" id="3.80.10.10:FF:001158">
    <property type="entry name" value="Leucine-rich repeat protein kinase family protein"/>
    <property type="match status" value="1"/>
</dbReference>
<dbReference type="InterPro" id="IPR025875">
    <property type="entry name" value="Leu-rich_rpt_4"/>
</dbReference>
<evidence type="ECO:0000256" key="13">
    <source>
        <dbReference type="ARBA" id="ARBA00022777"/>
    </source>
</evidence>
<dbReference type="Gene3D" id="3.80.10.10">
    <property type="entry name" value="Ribonuclease Inhibitor"/>
    <property type="match status" value="4"/>
</dbReference>
<evidence type="ECO:0000256" key="12">
    <source>
        <dbReference type="ARBA" id="ARBA00022741"/>
    </source>
</evidence>
<dbReference type="InterPro" id="IPR011009">
    <property type="entry name" value="Kinase-like_dom_sf"/>
</dbReference>
<dbReference type="InterPro" id="IPR001611">
    <property type="entry name" value="Leu-rich_rpt"/>
</dbReference>
<dbReference type="InterPro" id="IPR008271">
    <property type="entry name" value="Ser/Thr_kinase_AS"/>
</dbReference>
<feature type="domain" description="Protein kinase" evidence="24">
    <location>
        <begin position="707"/>
        <end position="1014"/>
    </location>
</feature>
<dbReference type="CDD" id="cd14066">
    <property type="entry name" value="STKc_IRAK"/>
    <property type="match status" value="1"/>
</dbReference>
<evidence type="ECO:0000256" key="7">
    <source>
        <dbReference type="ARBA" id="ARBA00022614"/>
    </source>
</evidence>
<keyword evidence="7" id="KW-0433">Leucine-rich repeat</keyword>
<organism evidence="25 26">
    <name type="scientific">Cinnamomum micranthum f. kanehirae</name>
    <dbReference type="NCBI Taxonomy" id="337451"/>
    <lineage>
        <taxon>Eukaryota</taxon>
        <taxon>Viridiplantae</taxon>
        <taxon>Streptophyta</taxon>
        <taxon>Embryophyta</taxon>
        <taxon>Tracheophyta</taxon>
        <taxon>Spermatophyta</taxon>
        <taxon>Magnoliopsida</taxon>
        <taxon>Magnoliidae</taxon>
        <taxon>Laurales</taxon>
        <taxon>Lauraceae</taxon>
        <taxon>Cinnamomum</taxon>
    </lineage>
</organism>
<dbReference type="AlphaFoldDB" id="A0A443N345"/>
<evidence type="ECO:0000256" key="23">
    <source>
        <dbReference type="SAM" id="SignalP"/>
    </source>
</evidence>
<evidence type="ECO:0000256" key="17">
    <source>
        <dbReference type="ARBA" id="ARBA00023170"/>
    </source>
</evidence>
<dbReference type="FunFam" id="3.80.10.10:FF:000288">
    <property type="entry name" value="LRR receptor-like serine/threonine-protein kinase EFR"/>
    <property type="match status" value="1"/>
</dbReference>
<dbReference type="OrthoDB" id="676979at2759"/>
<dbReference type="GO" id="GO:0005886">
    <property type="term" value="C:plasma membrane"/>
    <property type="evidence" value="ECO:0007669"/>
    <property type="project" value="UniProtKB-SubCell"/>
</dbReference>
<dbReference type="PANTHER" id="PTHR48053:SF37">
    <property type="entry name" value="LEUCINE-RICH REPEAT PROTEIN KINASE FAMILY PROTEIN"/>
    <property type="match status" value="1"/>
</dbReference>
<keyword evidence="16 22" id="KW-0472">Membrane</keyword>
<evidence type="ECO:0000256" key="22">
    <source>
        <dbReference type="SAM" id="Phobius"/>
    </source>
</evidence>
<dbReference type="InterPro" id="IPR051716">
    <property type="entry name" value="Plant_RL_S/T_kinase"/>
</dbReference>
<sequence>MASSSFVLYLLILLVYLNLQALECASSLGNETDRVALLAIKDRITSDPLGALSSWNGTLHFCMWPGVACSTRHQRVVSLDLSSLKLKGSMSPYIGNLSFLRSIRFAHNSFHGEIPQEINRLFRLQYLSLRNNSFQGEILTNLTSLSHLRVIDLEDNNFVGNIPVELGSLSSLDVLSLLNNYLTGNIPPSLGNLSSLTILSLAGNRLDGSIPNDLGRLSKLRIFQVSQNKLAGVVPHTLYNISSIDTIIVGYNQLHGSRPWDMGITLPNLRRFWGGANQFTGHIPVTLSNASKLVELDLGVNNFVGQVPINLGDLQNLSWLNLGGNQLGTRAANDLRFLMSLSNSSRLEDLHLQYNSFGGTFPSCIVNLTTNLRTLYVGWNQLSGSIPSGIENLVNLIGLGMRDNFLTGTIPSSIGRLSKLQGLYLSNNKFMGEIPMSIGNITWLTELNLSKNSLSGRIPESLGKCQHLTTVDLSHNNLNGTIPKQVVGLNQISLILNLSRNLLTGPLPLEVGSLIHLANLDISRNKLSGEIPSALGNCIQLENLYMDNNHFQGTIPSSLSTLRSIQRLDLSSNELSGQIPEYFNNFPLLLYLNLSFNDLNGEVPKEGAFKNASVISVIGNKGLCGGIPVLQLPNCNLNASKKQRGSFLLKIAVPTIGAVLSSVLILGVLGVYYCKRSSKKKSSFNSSMGRFFMKVTYQELQKATNGFSSDNLIGAGSHGSVYKGAFDIDGKNIAVKVLNLENRGASKSFIAECRTLRNVRHRNLVKVLSACSSIDFKGNDFKALIFEYMPNGNLDKWLHSEKDGQNHLQSLSFTQRLNIAIDVACALEYLHHHCQPPIAHCDLKPSNILLDNDMIAHVGDFGLAKLLYEAGYSSSHNQSDSFAIKGSIGYVPPEYGLGGQTSTKGDVYSFGILLLEMVTGRRPTDEMFKDGLSLHEFAKMALSNQSTEMVDPRLILGEGEADFNNIVNDKGAKILECLNSIVRLGVTCSLDSPEERMEMIDIVKTLQVVKDMFVGLNAF</sequence>
<keyword evidence="14 21" id="KW-0067">ATP-binding</keyword>
<dbReference type="SUPFAM" id="SSF52058">
    <property type="entry name" value="L domain-like"/>
    <property type="match status" value="2"/>
</dbReference>
<feature type="binding site" evidence="21">
    <location>
        <position position="736"/>
    </location>
    <ligand>
        <name>ATP</name>
        <dbReference type="ChEBI" id="CHEBI:30616"/>
    </ligand>
</feature>
<evidence type="ECO:0000256" key="20">
    <source>
        <dbReference type="ARBA" id="ARBA00048679"/>
    </source>
</evidence>
<dbReference type="Pfam" id="PF12799">
    <property type="entry name" value="LRR_4"/>
    <property type="match status" value="1"/>
</dbReference>
<keyword evidence="15 22" id="KW-1133">Transmembrane helix</keyword>
<evidence type="ECO:0000256" key="2">
    <source>
        <dbReference type="ARBA" id="ARBA00008684"/>
    </source>
</evidence>
<evidence type="ECO:0000256" key="19">
    <source>
        <dbReference type="ARBA" id="ARBA00047899"/>
    </source>
</evidence>
<keyword evidence="13" id="KW-0418">Kinase</keyword>
<dbReference type="Gene3D" id="1.10.510.10">
    <property type="entry name" value="Transferase(Phosphotransferase) domain 1"/>
    <property type="match status" value="1"/>
</dbReference>
<dbReference type="PROSITE" id="PS00108">
    <property type="entry name" value="PROTEIN_KINASE_ST"/>
    <property type="match status" value="1"/>
</dbReference>
<keyword evidence="10 23" id="KW-0732">Signal</keyword>
<feature type="signal peptide" evidence="23">
    <location>
        <begin position="1"/>
        <end position="21"/>
    </location>
</feature>
<dbReference type="InterPro" id="IPR001245">
    <property type="entry name" value="Ser-Thr/Tyr_kinase_cat_dom"/>
</dbReference>
<proteinExistence type="inferred from homology"/>
<evidence type="ECO:0000256" key="21">
    <source>
        <dbReference type="PROSITE-ProRule" id="PRU10141"/>
    </source>
</evidence>
<evidence type="ECO:0000256" key="14">
    <source>
        <dbReference type="ARBA" id="ARBA00022840"/>
    </source>
</evidence>
<evidence type="ECO:0000256" key="1">
    <source>
        <dbReference type="ARBA" id="ARBA00004251"/>
    </source>
</evidence>
<evidence type="ECO:0000256" key="10">
    <source>
        <dbReference type="ARBA" id="ARBA00022729"/>
    </source>
</evidence>
<comment type="catalytic activity">
    <reaction evidence="20">
        <text>L-seryl-[protein] + ATP = O-phospho-L-seryl-[protein] + ADP + H(+)</text>
        <dbReference type="Rhea" id="RHEA:17989"/>
        <dbReference type="Rhea" id="RHEA-COMP:9863"/>
        <dbReference type="Rhea" id="RHEA-COMP:11604"/>
        <dbReference type="ChEBI" id="CHEBI:15378"/>
        <dbReference type="ChEBI" id="CHEBI:29999"/>
        <dbReference type="ChEBI" id="CHEBI:30616"/>
        <dbReference type="ChEBI" id="CHEBI:83421"/>
        <dbReference type="ChEBI" id="CHEBI:456216"/>
        <dbReference type="EC" id="2.7.11.1"/>
    </reaction>
</comment>
<dbReference type="Pfam" id="PF08263">
    <property type="entry name" value="LRRNT_2"/>
    <property type="match status" value="1"/>
</dbReference>
<dbReference type="PANTHER" id="PTHR48053">
    <property type="entry name" value="LEUCINE RICH REPEAT FAMILY PROTEIN, EXPRESSED"/>
    <property type="match status" value="1"/>
</dbReference>
<protein>
    <recommendedName>
        <fullName evidence="3">non-specific serine/threonine protein kinase</fullName>
        <ecNumber evidence="3">2.7.11.1</ecNumber>
    </recommendedName>
</protein>
<dbReference type="InterPro" id="IPR017441">
    <property type="entry name" value="Protein_kinase_ATP_BS"/>
</dbReference>
<dbReference type="FunFam" id="3.30.200.20:FF:000432">
    <property type="entry name" value="LRR receptor-like serine/threonine-protein kinase EFR"/>
    <property type="match status" value="1"/>
</dbReference>
<dbReference type="EC" id="2.7.11.1" evidence="3"/>
<dbReference type="GO" id="GO:0005524">
    <property type="term" value="F:ATP binding"/>
    <property type="evidence" value="ECO:0007669"/>
    <property type="project" value="UniProtKB-UniRule"/>
</dbReference>
<gene>
    <name evidence="25" type="ORF">CKAN_00119200</name>
</gene>
<dbReference type="PROSITE" id="PS50011">
    <property type="entry name" value="PROTEIN_KINASE_DOM"/>
    <property type="match status" value="1"/>
</dbReference>
<reference evidence="25 26" key="1">
    <citation type="journal article" date="2019" name="Nat. Plants">
        <title>Stout camphor tree genome fills gaps in understanding of flowering plant genome evolution.</title>
        <authorList>
            <person name="Chaw S.M."/>
            <person name="Liu Y.C."/>
            <person name="Wu Y.W."/>
            <person name="Wang H.Y."/>
            <person name="Lin C.I."/>
            <person name="Wu C.S."/>
            <person name="Ke H.M."/>
            <person name="Chang L.Y."/>
            <person name="Hsu C.Y."/>
            <person name="Yang H.T."/>
            <person name="Sudianto E."/>
            <person name="Hsu M.H."/>
            <person name="Wu K.P."/>
            <person name="Wang L.N."/>
            <person name="Leebens-Mack J.H."/>
            <person name="Tsai I.J."/>
        </authorList>
    </citation>
    <scope>NUCLEOTIDE SEQUENCE [LARGE SCALE GENOMIC DNA]</scope>
    <source>
        <strain evidence="26">cv. Chaw 1501</strain>
        <tissue evidence="25">Young leaves</tissue>
    </source>
</reference>
<keyword evidence="9 22" id="KW-0812">Transmembrane</keyword>
<dbReference type="FunFam" id="3.80.10.10:FF:000275">
    <property type="entry name" value="Leucine-rich repeat receptor-like protein kinase"/>
    <property type="match status" value="1"/>
</dbReference>
<dbReference type="EMBL" id="QPKB01000001">
    <property type="protein sequence ID" value="RWR72944.1"/>
    <property type="molecule type" value="Genomic_DNA"/>
</dbReference>
<keyword evidence="17" id="KW-0675">Receptor</keyword>
<dbReference type="Pfam" id="PF13855">
    <property type="entry name" value="LRR_8"/>
    <property type="match status" value="1"/>
</dbReference>
<evidence type="ECO:0000256" key="5">
    <source>
        <dbReference type="ARBA" id="ARBA00022527"/>
    </source>
</evidence>
<evidence type="ECO:0000256" key="15">
    <source>
        <dbReference type="ARBA" id="ARBA00022989"/>
    </source>
</evidence>
<dbReference type="Proteomes" id="UP000283530">
    <property type="component" value="Unassembled WGS sequence"/>
</dbReference>
<feature type="transmembrane region" description="Helical" evidence="22">
    <location>
        <begin position="651"/>
        <end position="674"/>
    </location>
</feature>
<accession>A0A443N345</accession>
<dbReference type="SUPFAM" id="SSF56112">
    <property type="entry name" value="Protein kinase-like (PK-like)"/>
    <property type="match status" value="1"/>
</dbReference>
<comment type="caution">
    <text evidence="25">The sequence shown here is derived from an EMBL/GenBank/DDBJ whole genome shotgun (WGS) entry which is preliminary data.</text>
</comment>
<comment type="catalytic activity">
    <reaction evidence="19">
        <text>L-threonyl-[protein] + ATP = O-phospho-L-threonyl-[protein] + ADP + H(+)</text>
        <dbReference type="Rhea" id="RHEA:46608"/>
        <dbReference type="Rhea" id="RHEA-COMP:11060"/>
        <dbReference type="Rhea" id="RHEA-COMP:11605"/>
        <dbReference type="ChEBI" id="CHEBI:15378"/>
        <dbReference type="ChEBI" id="CHEBI:30013"/>
        <dbReference type="ChEBI" id="CHEBI:30616"/>
        <dbReference type="ChEBI" id="CHEBI:61977"/>
        <dbReference type="ChEBI" id="CHEBI:456216"/>
        <dbReference type="EC" id="2.7.11.1"/>
    </reaction>
</comment>
<dbReference type="Gene3D" id="3.30.200.20">
    <property type="entry name" value="Phosphorylase Kinase, domain 1"/>
    <property type="match status" value="1"/>
</dbReference>
<dbReference type="InterPro" id="IPR000719">
    <property type="entry name" value="Prot_kinase_dom"/>
</dbReference>
<keyword evidence="26" id="KW-1185">Reference proteome</keyword>
<keyword evidence="11" id="KW-0677">Repeat</keyword>
<evidence type="ECO:0000256" key="3">
    <source>
        <dbReference type="ARBA" id="ARBA00012513"/>
    </source>
</evidence>
<evidence type="ECO:0000313" key="25">
    <source>
        <dbReference type="EMBL" id="RWR72944.1"/>
    </source>
</evidence>
<dbReference type="InterPro" id="IPR013210">
    <property type="entry name" value="LRR_N_plant-typ"/>
</dbReference>
<evidence type="ECO:0000259" key="24">
    <source>
        <dbReference type="PROSITE" id="PS50011"/>
    </source>
</evidence>
<keyword evidence="12 21" id="KW-0547">Nucleotide-binding</keyword>
<evidence type="ECO:0000313" key="26">
    <source>
        <dbReference type="Proteomes" id="UP000283530"/>
    </source>
</evidence>
<feature type="chain" id="PRO_5019210486" description="non-specific serine/threonine protein kinase" evidence="23">
    <location>
        <begin position="22"/>
        <end position="1019"/>
    </location>
</feature>
<dbReference type="Pfam" id="PF23598">
    <property type="entry name" value="LRR_14"/>
    <property type="match status" value="1"/>
</dbReference>